<comment type="caution">
    <text evidence="1">The sequence shown here is derived from an EMBL/GenBank/DDBJ whole genome shotgun (WGS) entry which is preliminary data.</text>
</comment>
<evidence type="ECO:0000313" key="1">
    <source>
        <dbReference type="EMBL" id="NMO17418.1"/>
    </source>
</evidence>
<accession>A0A848LI74</accession>
<evidence type="ECO:0000313" key="2">
    <source>
        <dbReference type="Proteomes" id="UP000518300"/>
    </source>
</evidence>
<proteinExistence type="predicted"/>
<organism evidence="1 2">
    <name type="scientific">Pyxidicoccus fallax</name>
    <dbReference type="NCBI Taxonomy" id="394095"/>
    <lineage>
        <taxon>Bacteria</taxon>
        <taxon>Pseudomonadati</taxon>
        <taxon>Myxococcota</taxon>
        <taxon>Myxococcia</taxon>
        <taxon>Myxococcales</taxon>
        <taxon>Cystobacterineae</taxon>
        <taxon>Myxococcaceae</taxon>
        <taxon>Pyxidicoccus</taxon>
    </lineage>
</organism>
<reference evidence="1 2" key="1">
    <citation type="submission" date="2020-04" db="EMBL/GenBank/DDBJ databases">
        <title>Draft genome of Pyxidicoccus fallax type strain.</title>
        <authorList>
            <person name="Whitworth D.E."/>
        </authorList>
    </citation>
    <scope>NUCLEOTIDE SEQUENCE [LARGE SCALE GENOMIC DNA]</scope>
    <source>
        <strain evidence="1 2">DSM 14698</strain>
    </source>
</reference>
<keyword evidence="2" id="KW-1185">Reference proteome</keyword>
<gene>
    <name evidence="1" type="ORF">HG543_21505</name>
</gene>
<sequence length="167" mass="18228">MLSPELRDAVVRLFDEKGLLEAVLHVRRGTGAGLAEADAAVRAVLHEAGRLPVSPRGETSVELLAVGPLGPSVVELLDYDAERYTGVPDGTKVITRLFDVYGNDEESRELAACLGADVWDFNTHALDPWRADLDALSRLAGGDDVLVRRFSKLRAAGFRFFFRVLPP</sequence>
<dbReference type="EMBL" id="JABBJJ010000098">
    <property type="protein sequence ID" value="NMO17418.1"/>
    <property type="molecule type" value="Genomic_DNA"/>
</dbReference>
<dbReference type="RefSeq" id="WP_169346700.1">
    <property type="nucleotide sequence ID" value="NZ_JABBJJ010000098.1"/>
</dbReference>
<dbReference type="AlphaFoldDB" id="A0A848LI74"/>
<dbReference type="Proteomes" id="UP000518300">
    <property type="component" value="Unassembled WGS sequence"/>
</dbReference>
<protein>
    <submittedName>
        <fullName evidence="1">Uncharacterized protein</fullName>
    </submittedName>
</protein>
<name>A0A848LI74_9BACT</name>